<dbReference type="PANTHER" id="PTHR34301">
    <property type="entry name" value="DNA-BINDING PROTEIN-RELATED"/>
    <property type="match status" value="1"/>
</dbReference>
<dbReference type="EMBL" id="RQSM01000003">
    <property type="protein sequence ID" value="RVU91415.1"/>
    <property type="molecule type" value="Genomic_DNA"/>
</dbReference>
<reference evidence="2" key="1">
    <citation type="submission" date="2018-12" db="EMBL/GenBank/DDBJ databases">
        <title>Draft genome sequence of Flaovobacterium columnare ARS1 isolated from channel catfish in Alabama.</title>
        <authorList>
            <person name="Cai W."/>
            <person name="Arias C."/>
        </authorList>
    </citation>
    <scope>NUCLEOTIDE SEQUENCE [LARGE SCALE GENOMIC DNA]</scope>
    <source>
        <strain evidence="2">ARS1</strain>
    </source>
</reference>
<name>A0A437UCU4_9FLAO</name>
<dbReference type="PANTHER" id="PTHR34301:SF8">
    <property type="entry name" value="ATPASE DOMAIN-CONTAINING PROTEIN"/>
    <property type="match status" value="1"/>
</dbReference>
<feature type="domain" description="AAA+ ATPase" evidence="1">
    <location>
        <begin position="44"/>
        <end position="227"/>
    </location>
</feature>
<evidence type="ECO:0000313" key="2">
    <source>
        <dbReference type="EMBL" id="RVU91415.1"/>
    </source>
</evidence>
<dbReference type="SMART" id="SM00382">
    <property type="entry name" value="AAA"/>
    <property type="match status" value="1"/>
</dbReference>
<evidence type="ECO:0000259" key="1">
    <source>
        <dbReference type="SMART" id="SM00382"/>
    </source>
</evidence>
<comment type="caution">
    <text evidence="2">The sequence shown here is derived from an EMBL/GenBank/DDBJ whole genome shotgun (WGS) entry which is preliminary data.</text>
</comment>
<dbReference type="GO" id="GO:0005524">
    <property type="term" value="F:ATP binding"/>
    <property type="evidence" value="ECO:0007669"/>
    <property type="project" value="UniProtKB-KW"/>
</dbReference>
<dbReference type="Proteomes" id="UP000288951">
    <property type="component" value="Unassembled WGS sequence"/>
</dbReference>
<organism evidence="2 3">
    <name type="scientific">Flavobacterium columnare</name>
    <dbReference type="NCBI Taxonomy" id="996"/>
    <lineage>
        <taxon>Bacteria</taxon>
        <taxon>Pseudomonadati</taxon>
        <taxon>Bacteroidota</taxon>
        <taxon>Flavobacteriia</taxon>
        <taxon>Flavobacteriales</taxon>
        <taxon>Flavobacteriaceae</taxon>
        <taxon>Flavobacterium</taxon>
    </lineage>
</organism>
<dbReference type="InterPro" id="IPR027417">
    <property type="entry name" value="P-loop_NTPase"/>
</dbReference>
<sequence length="469" mass="54677">MNLIKRCFVNYSLEDIFTPNTIAKLTYVKRELIEDDLEKYVKVPGKQIVVYGHSGSGKTTLLRNTLIKLNQKFIRVHCEKNTKFEDIILQAFDELNVYYISEQSLSTSKKISSEIKADYRAISSKITSEISLTTSEKAIKLVPPQLTPMKLARFLGEANCILVIEDFHKVEEFEKQRIADVIKIFIDSANEYPNVKIICVGAVGTARELIELDSNLNSRIAELLVPLMSNAQIESIIKKGIELLNIKMDQNLIDKIIYYSNNLASITHQMCYDICYHTGIEKMRIFKKTLKEDSFKVAVNSYVRKNSDTFSKIYDSIISTPFGWNVLKKFDYTEKEYLSFEEIMKSLPRDKKASQEDLENFLSQLGTPEFQEILRYDRNSKKYSISSPFFRAYLKMKLALEKNEISERNRHKNRKKNKLYNIETEAETLVLSEEFFNLYYQHLDNYLIKSIKLRNEIIERNLENNSSKK</sequence>
<dbReference type="InterPro" id="IPR003593">
    <property type="entry name" value="AAA+_ATPase"/>
</dbReference>
<dbReference type="Gene3D" id="3.40.50.300">
    <property type="entry name" value="P-loop containing nucleotide triphosphate hydrolases"/>
    <property type="match status" value="1"/>
</dbReference>
<evidence type="ECO:0000313" key="3">
    <source>
        <dbReference type="Proteomes" id="UP000288951"/>
    </source>
</evidence>
<proteinExistence type="predicted"/>
<keyword evidence="3" id="KW-1185">Reference proteome</keyword>
<dbReference type="OrthoDB" id="7020775at2"/>
<protein>
    <submittedName>
        <fullName evidence="2">ATP-binding protein</fullName>
    </submittedName>
</protein>
<accession>A0A437UCU4</accession>
<dbReference type="CDD" id="cd00009">
    <property type="entry name" value="AAA"/>
    <property type="match status" value="1"/>
</dbReference>
<dbReference type="AlphaFoldDB" id="A0A437UCU4"/>
<dbReference type="SUPFAM" id="SSF52540">
    <property type="entry name" value="P-loop containing nucleoside triphosphate hydrolases"/>
    <property type="match status" value="1"/>
</dbReference>
<dbReference type="Pfam" id="PF01637">
    <property type="entry name" value="ATPase_2"/>
    <property type="match status" value="1"/>
</dbReference>
<keyword evidence="2" id="KW-0547">Nucleotide-binding</keyword>
<keyword evidence="2" id="KW-0067">ATP-binding</keyword>
<dbReference type="RefSeq" id="WP_127823585.1">
    <property type="nucleotide sequence ID" value="NZ_RQSM01000003.1"/>
</dbReference>
<dbReference type="InterPro" id="IPR011579">
    <property type="entry name" value="ATPase_dom"/>
</dbReference>
<gene>
    <name evidence="2" type="ORF">EH230_11180</name>
</gene>